<dbReference type="AlphaFoldDB" id="A0A151B7I4"/>
<dbReference type="PATRIC" id="fig|1121338.3.peg.145"/>
<sequence length="53" mass="6282">MYNAKENNVSDMFSNNKLKYDCICERMYFEINQNSSMVNVKKSLIPIENILED</sequence>
<dbReference type="EMBL" id="LTBA01000001">
    <property type="protein sequence ID" value="KYH35750.1"/>
    <property type="molecule type" value="Genomic_DNA"/>
</dbReference>
<keyword evidence="2" id="KW-1185">Reference proteome</keyword>
<evidence type="ECO:0000313" key="2">
    <source>
        <dbReference type="Proteomes" id="UP000075531"/>
    </source>
</evidence>
<gene>
    <name evidence="1" type="ORF">CLTEP_01430</name>
</gene>
<evidence type="ECO:0000313" key="1">
    <source>
        <dbReference type="EMBL" id="KYH35750.1"/>
    </source>
</evidence>
<comment type="caution">
    <text evidence="1">The sequence shown here is derived from an EMBL/GenBank/DDBJ whole genome shotgun (WGS) entry which is preliminary data.</text>
</comment>
<dbReference type="RefSeq" id="WP_161938333.1">
    <property type="nucleotide sequence ID" value="NZ_LTBA01000001.1"/>
</dbReference>
<dbReference type="STRING" id="1121338.CLTEP_01430"/>
<proteinExistence type="predicted"/>
<dbReference type="Proteomes" id="UP000075531">
    <property type="component" value="Unassembled WGS sequence"/>
</dbReference>
<accession>A0A151B7I4</accession>
<protein>
    <submittedName>
        <fullName evidence="1">Uncharacterized protein</fullName>
    </submittedName>
</protein>
<name>A0A151B7I4_9CLOT</name>
<reference evidence="1 2" key="1">
    <citation type="submission" date="2016-02" db="EMBL/GenBank/DDBJ databases">
        <title>Genome sequence of Clostridium tepidiprofundi DSM 19306.</title>
        <authorList>
            <person name="Poehlein A."/>
            <person name="Daniel R."/>
        </authorList>
    </citation>
    <scope>NUCLEOTIDE SEQUENCE [LARGE SCALE GENOMIC DNA]</scope>
    <source>
        <strain evidence="1 2">DSM 19306</strain>
    </source>
</reference>
<organism evidence="1 2">
    <name type="scientific">Clostridium tepidiprofundi DSM 19306</name>
    <dbReference type="NCBI Taxonomy" id="1121338"/>
    <lineage>
        <taxon>Bacteria</taxon>
        <taxon>Bacillati</taxon>
        <taxon>Bacillota</taxon>
        <taxon>Clostridia</taxon>
        <taxon>Eubacteriales</taxon>
        <taxon>Clostridiaceae</taxon>
        <taxon>Clostridium</taxon>
    </lineage>
</organism>